<name>A0A2S9IV53_9HYPH</name>
<gene>
    <name evidence="2" type="ORF">C5748_07345</name>
</gene>
<feature type="transmembrane region" description="Helical" evidence="1">
    <location>
        <begin position="46"/>
        <end position="68"/>
    </location>
</feature>
<keyword evidence="3" id="KW-1185">Reference proteome</keyword>
<keyword evidence="1" id="KW-0812">Transmembrane</keyword>
<accession>A0A2S9IV53</accession>
<reference evidence="2 3" key="1">
    <citation type="submission" date="2018-02" db="EMBL/GenBank/DDBJ databases">
        <title>The draft genome of Phyllobacterium sp. 1N-3.</title>
        <authorList>
            <person name="Liu L."/>
            <person name="Li L."/>
            <person name="Zhang X."/>
            <person name="Wang T."/>
            <person name="Liang L."/>
        </authorList>
    </citation>
    <scope>NUCLEOTIDE SEQUENCE [LARGE SCALE GENOMIC DNA]</scope>
    <source>
        <strain evidence="2 3">1N-3</strain>
    </source>
</reference>
<organism evidence="2 3">
    <name type="scientific">Phyllobacterium phragmitis</name>
    <dbReference type="NCBI Taxonomy" id="2670329"/>
    <lineage>
        <taxon>Bacteria</taxon>
        <taxon>Pseudomonadati</taxon>
        <taxon>Pseudomonadota</taxon>
        <taxon>Alphaproteobacteria</taxon>
        <taxon>Hyphomicrobiales</taxon>
        <taxon>Phyllobacteriaceae</taxon>
        <taxon>Phyllobacterium</taxon>
    </lineage>
</organism>
<dbReference type="RefSeq" id="WP_105741271.1">
    <property type="nucleotide sequence ID" value="NZ_PVBR01000004.1"/>
</dbReference>
<keyword evidence="1" id="KW-1133">Transmembrane helix</keyword>
<evidence type="ECO:0000313" key="2">
    <source>
        <dbReference type="EMBL" id="PRD44385.1"/>
    </source>
</evidence>
<evidence type="ECO:0000313" key="3">
    <source>
        <dbReference type="Proteomes" id="UP000239434"/>
    </source>
</evidence>
<evidence type="ECO:0000256" key="1">
    <source>
        <dbReference type="SAM" id="Phobius"/>
    </source>
</evidence>
<proteinExistence type="predicted"/>
<dbReference type="EMBL" id="PVBR01000004">
    <property type="protein sequence ID" value="PRD44385.1"/>
    <property type="molecule type" value="Genomic_DNA"/>
</dbReference>
<dbReference type="Proteomes" id="UP000239434">
    <property type="component" value="Unassembled WGS sequence"/>
</dbReference>
<keyword evidence="1" id="KW-0472">Membrane</keyword>
<protein>
    <submittedName>
        <fullName evidence="2">Uncharacterized protein</fullName>
    </submittedName>
</protein>
<comment type="caution">
    <text evidence="2">The sequence shown here is derived from an EMBL/GenBank/DDBJ whole genome shotgun (WGS) entry which is preliminary data.</text>
</comment>
<dbReference type="AlphaFoldDB" id="A0A2S9IV53"/>
<sequence>MLLFPLTAAEWTVLLAVSIALAALGTEYLARPIFAGEHWTNDLAAAVMWSGRAGVWLALFLGVGGQVIA</sequence>